<dbReference type="SUPFAM" id="SSF57667">
    <property type="entry name" value="beta-beta-alpha zinc fingers"/>
    <property type="match status" value="1"/>
</dbReference>
<protein>
    <recommendedName>
        <fullName evidence="11">BED-type domain-containing protein</fullName>
    </recommendedName>
</protein>
<proteinExistence type="predicted"/>
<evidence type="ECO:0000256" key="6">
    <source>
        <dbReference type="ARBA" id="ARBA00023125"/>
    </source>
</evidence>
<dbReference type="InterPro" id="IPR036236">
    <property type="entry name" value="Znf_C2H2_sf"/>
</dbReference>
<keyword evidence="4" id="KW-0862">Zinc</keyword>
<dbReference type="GO" id="GO:0003677">
    <property type="term" value="F:DNA binding"/>
    <property type="evidence" value="ECO:0007669"/>
    <property type="project" value="UniProtKB-KW"/>
</dbReference>
<feature type="domain" description="BED-type" evidence="11">
    <location>
        <begin position="6"/>
        <end position="58"/>
    </location>
</feature>
<name>A0A653CYX7_CALMS</name>
<gene>
    <name evidence="12" type="ORF">CALMAC_LOCUS12479</name>
</gene>
<evidence type="ECO:0000256" key="8">
    <source>
        <dbReference type="ARBA" id="ARBA00023242"/>
    </source>
</evidence>
<keyword evidence="7" id="KW-0804">Transcription</keyword>
<organism evidence="12 13">
    <name type="scientific">Callosobruchus maculatus</name>
    <name type="common">Southern cowpea weevil</name>
    <name type="synonym">Pulse bruchid</name>
    <dbReference type="NCBI Taxonomy" id="64391"/>
    <lineage>
        <taxon>Eukaryota</taxon>
        <taxon>Metazoa</taxon>
        <taxon>Ecdysozoa</taxon>
        <taxon>Arthropoda</taxon>
        <taxon>Hexapoda</taxon>
        <taxon>Insecta</taxon>
        <taxon>Pterygota</taxon>
        <taxon>Neoptera</taxon>
        <taxon>Endopterygota</taxon>
        <taxon>Coleoptera</taxon>
        <taxon>Polyphaga</taxon>
        <taxon>Cucujiformia</taxon>
        <taxon>Chrysomeloidea</taxon>
        <taxon>Chrysomelidae</taxon>
        <taxon>Bruchinae</taxon>
        <taxon>Bruchini</taxon>
        <taxon>Callosobruchus</taxon>
    </lineage>
</organism>
<dbReference type="InterPro" id="IPR008906">
    <property type="entry name" value="HATC_C_dom"/>
</dbReference>
<keyword evidence="6" id="KW-0238">DNA-binding</keyword>
<dbReference type="InterPro" id="IPR003656">
    <property type="entry name" value="Znf_BED"/>
</dbReference>
<keyword evidence="8" id="KW-0539">Nucleus</keyword>
<dbReference type="InterPro" id="IPR052035">
    <property type="entry name" value="ZnF_BED_domain_contain"/>
</dbReference>
<reference evidence="12 13" key="1">
    <citation type="submission" date="2019-01" db="EMBL/GenBank/DDBJ databases">
        <authorList>
            <person name="Sayadi A."/>
        </authorList>
    </citation>
    <scope>NUCLEOTIDE SEQUENCE [LARGE SCALE GENOMIC DNA]</scope>
</reference>
<dbReference type="EMBL" id="CAACVG010009162">
    <property type="protein sequence ID" value="VEN52293.1"/>
    <property type="molecule type" value="Genomic_DNA"/>
</dbReference>
<evidence type="ECO:0000256" key="1">
    <source>
        <dbReference type="ARBA" id="ARBA00004123"/>
    </source>
</evidence>
<dbReference type="GO" id="GO:0046983">
    <property type="term" value="F:protein dimerization activity"/>
    <property type="evidence" value="ECO:0007669"/>
    <property type="project" value="InterPro"/>
</dbReference>
<evidence type="ECO:0000256" key="2">
    <source>
        <dbReference type="ARBA" id="ARBA00022723"/>
    </source>
</evidence>
<dbReference type="AlphaFoldDB" id="A0A653CYX7"/>
<keyword evidence="2" id="KW-0479">Metal-binding</keyword>
<evidence type="ECO:0000313" key="13">
    <source>
        <dbReference type="Proteomes" id="UP000410492"/>
    </source>
</evidence>
<evidence type="ECO:0000256" key="5">
    <source>
        <dbReference type="ARBA" id="ARBA00023015"/>
    </source>
</evidence>
<evidence type="ECO:0000256" key="3">
    <source>
        <dbReference type="ARBA" id="ARBA00022771"/>
    </source>
</evidence>
<dbReference type="SMART" id="SM00614">
    <property type="entry name" value="ZnF_BED"/>
    <property type="match status" value="1"/>
</dbReference>
<dbReference type="SUPFAM" id="SSF140996">
    <property type="entry name" value="Hermes dimerisation domain"/>
    <property type="match status" value="1"/>
</dbReference>
<evidence type="ECO:0000259" key="11">
    <source>
        <dbReference type="PROSITE" id="PS50808"/>
    </source>
</evidence>
<dbReference type="PANTHER" id="PTHR46481:SF10">
    <property type="entry name" value="ZINC FINGER BED DOMAIN-CONTAINING PROTEIN 39"/>
    <property type="match status" value="1"/>
</dbReference>
<evidence type="ECO:0000313" key="12">
    <source>
        <dbReference type="EMBL" id="VEN52293.1"/>
    </source>
</evidence>
<dbReference type="Proteomes" id="UP000410492">
    <property type="component" value="Unassembled WGS sequence"/>
</dbReference>
<feature type="compositionally biased region" description="Basic and acidic residues" evidence="10">
    <location>
        <begin position="94"/>
        <end position="104"/>
    </location>
</feature>
<dbReference type="InterPro" id="IPR012337">
    <property type="entry name" value="RNaseH-like_sf"/>
</dbReference>
<dbReference type="PROSITE" id="PS50808">
    <property type="entry name" value="ZF_BED"/>
    <property type="match status" value="1"/>
</dbReference>
<dbReference type="GO" id="GO:0009791">
    <property type="term" value="P:post-embryonic development"/>
    <property type="evidence" value="ECO:0007669"/>
    <property type="project" value="UniProtKB-ARBA"/>
</dbReference>
<evidence type="ECO:0000256" key="9">
    <source>
        <dbReference type="PROSITE-ProRule" id="PRU00027"/>
    </source>
</evidence>
<dbReference type="GO" id="GO:0005634">
    <property type="term" value="C:nucleus"/>
    <property type="evidence" value="ECO:0007669"/>
    <property type="project" value="UniProtKB-SubCell"/>
</dbReference>
<dbReference type="OrthoDB" id="6620210at2759"/>
<keyword evidence="13" id="KW-1185">Reference proteome</keyword>
<dbReference type="Pfam" id="PF05699">
    <property type="entry name" value="Dimer_Tnp_hAT"/>
    <property type="match status" value="1"/>
</dbReference>
<comment type="subcellular location">
    <subcellularLocation>
        <location evidence="1">Nucleus</location>
    </subcellularLocation>
</comment>
<dbReference type="GO" id="GO:0008270">
    <property type="term" value="F:zinc ion binding"/>
    <property type="evidence" value="ECO:0007669"/>
    <property type="project" value="UniProtKB-KW"/>
</dbReference>
<evidence type="ECO:0000256" key="7">
    <source>
        <dbReference type="ARBA" id="ARBA00023163"/>
    </source>
</evidence>
<dbReference type="Pfam" id="PF02892">
    <property type="entry name" value="zf-BED"/>
    <property type="match status" value="1"/>
</dbReference>
<evidence type="ECO:0000256" key="10">
    <source>
        <dbReference type="SAM" id="MobiDB-lite"/>
    </source>
</evidence>
<sequence length="700" mass="78668">MSRLVGIKSEVWKYFIKDKISKNSSKCRLCLGIVKTSGNTTNLKNHLKRKHTKVYQSLSLEKSVSAISSSDSEIPEVSSGSECLDDPMKDEASHNTEIHERGNEENSTSVNGKRFNNKMSAEPKENYNSCSSSQSSTPMNLFEAESIASTSSISSDMRCLLNSKPKHFPSRQPLISESISKLESFAEGGAKATRITNSLLFMIAKDNLPLDTTEKEGFKHLMQIVAPLYKLPGRHKITSLIEERYTALFNVVKNELKHVDSLCITCDVWTETMTTTSYLGITVHYLYRESFKSVDIGVEELSSKHTAQYLGERLKSVCLEWEIDLSKVSAVITDNGANIVKCVNDVFSKNKHLPCFAHTLNLVASRIIEDPAVKQILEKIKSIVTYFKQSVSAADQLRAAQNSDTKLKLIQSVPTRWNSTFYMVERFLELSQVVTPILLKNLTSPSICSAAEMQVCRELIFILKPIEQVSKEVSGEKYLTCSKIIPMANCLKNKILKLELLSPEIEQLKQTVVSEISKRFGAIEDNHILSLSTLLDPRFKKIHFCNPSACARAINSLDKLLKCNAQMGSSRQREISQEQETISTQENTDSIWSYHKELATSQKSLLVSNNNEMSFDLKAYLNLPTVPLKSNPISFWSNYNSSDLATLAKRYLSIVGSSVPSERIFSQAGNILTQTRNRLNGKHLSQLLFLHSLDISYWFD</sequence>
<dbReference type="SUPFAM" id="SSF53098">
    <property type="entry name" value="Ribonuclease H-like"/>
    <property type="match status" value="1"/>
</dbReference>
<keyword evidence="3 9" id="KW-0863">Zinc-finger</keyword>
<dbReference type="PANTHER" id="PTHR46481">
    <property type="entry name" value="ZINC FINGER BED DOMAIN-CONTAINING PROTEIN 4"/>
    <property type="match status" value="1"/>
</dbReference>
<evidence type="ECO:0000256" key="4">
    <source>
        <dbReference type="ARBA" id="ARBA00022833"/>
    </source>
</evidence>
<accession>A0A653CYX7</accession>
<feature type="region of interest" description="Disordered" evidence="10">
    <location>
        <begin position="94"/>
        <end position="113"/>
    </location>
</feature>
<keyword evidence="5" id="KW-0805">Transcription regulation</keyword>